<keyword evidence="5" id="KW-1185">Reference proteome</keyword>
<dbReference type="InterPro" id="IPR029058">
    <property type="entry name" value="AB_hydrolase_fold"/>
</dbReference>
<dbReference type="GO" id="GO:0016787">
    <property type="term" value="F:hydrolase activity"/>
    <property type="evidence" value="ECO:0007669"/>
    <property type="project" value="UniProtKB-KW"/>
</dbReference>
<evidence type="ECO:0000256" key="1">
    <source>
        <dbReference type="ARBA" id="ARBA00005964"/>
    </source>
</evidence>
<dbReference type="Pfam" id="PF00135">
    <property type="entry name" value="COesterase"/>
    <property type="match status" value="1"/>
</dbReference>
<accession>A0A1H8JVP1</accession>
<reference evidence="5" key="1">
    <citation type="submission" date="2016-10" db="EMBL/GenBank/DDBJ databases">
        <authorList>
            <person name="Varghese N."/>
            <person name="Submissions S."/>
        </authorList>
    </citation>
    <scope>NUCLEOTIDE SEQUENCE [LARGE SCALE GENOMIC DNA]</scope>
    <source>
        <strain evidence="5">IBRC-M 10043</strain>
    </source>
</reference>
<dbReference type="PROSITE" id="PS00122">
    <property type="entry name" value="CARBOXYLESTERASE_B_1"/>
    <property type="match status" value="1"/>
</dbReference>
<dbReference type="EMBL" id="FOCX01000005">
    <property type="protein sequence ID" value="SEN84749.1"/>
    <property type="molecule type" value="Genomic_DNA"/>
</dbReference>
<gene>
    <name evidence="4" type="ORF">SAMN05216388_1005191</name>
</gene>
<dbReference type="InterPro" id="IPR002018">
    <property type="entry name" value="CarbesteraseB"/>
</dbReference>
<proteinExistence type="inferred from homology"/>
<organism evidence="4 5">
    <name type="scientific">Halorientalis persicus</name>
    <dbReference type="NCBI Taxonomy" id="1367881"/>
    <lineage>
        <taxon>Archaea</taxon>
        <taxon>Methanobacteriati</taxon>
        <taxon>Methanobacteriota</taxon>
        <taxon>Stenosarchaea group</taxon>
        <taxon>Halobacteria</taxon>
        <taxon>Halobacteriales</taxon>
        <taxon>Haloarculaceae</taxon>
        <taxon>Halorientalis</taxon>
    </lineage>
</organism>
<evidence type="ECO:0000259" key="3">
    <source>
        <dbReference type="Pfam" id="PF00135"/>
    </source>
</evidence>
<dbReference type="Gene3D" id="3.40.50.1820">
    <property type="entry name" value="alpha/beta hydrolase"/>
    <property type="match status" value="1"/>
</dbReference>
<dbReference type="PANTHER" id="PTHR11559">
    <property type="entry name" value="CARBOXYLESTERASE"/>
    <property type="match status" value="1"/>
</dbReference>
<name>A0A1H8JVP1_9EURY</name>
<dbReference type="InterPro" id="IPR019826">
    <property type="entry name" value="Carboxylesterase_B_AS"/>
</dbReference>
<dbReference type="Proteomes" id="UP000198775">
    <property type="component" value="Unassembled WGS sequence"/>
</dbReference>
<protein>
    <submittedName>
        <fullName evidence="4">Para-nitrobenzyl esterase</fullName>
    </submittedName>
</protein>
<sequence length="552" mass="59135">MDRRTYLGALGGASVFGAGSGIGSANATWWFSDPEVEIESGTVEGDEEGDVNAFRGIPYAHQPVGERRFRPPETPAPSWDGTRGAHDYGPRAPQPILATGFLGLDVGKFVGSEDGCLNLNVWAPADADPGEKPVMYWIHGGAYNFGSNRFPGGALAEAGDVVVVAVNYRLNALGFFAHPEVTAASPSAPTNFGYLDIRAGLEWVQRNVAAFGGDPDNVTIFGESAGGHAVLTLLTDPEAKGLFHRAISQSGPINDPLYPLAELEDRGTEAARELDCASGDTLACLRDAKPAELAEAYGVAGALASEATDGGTPRVELPGLIFGVDGEVVRAHPATLIEDGEFHDVPVLLGGNAEEYQFFLEFADDTVPESEAAYRDRLQRVYGDFGDRVVDAYPVSDYDSIEAAYIDVNTDDFFLCSDVAVTDAITRQGGTAYRYLFDDTPTIPVTLLSDDPGAYHTAELAYVFGETVTQQGLPTGIIGPGDWVLRDRMQGYWTNFAASGDPNGDGLPEWREATRNQRRVRLQEDSVTVETGTSDGCAVMQDIYSYLRSTGR</sequence>
<dbReference type="AlphaFoldDB" id="A0A1H8JVP1"/>
<dbReference type="InterPro" id="IPR050309">
    <property type="entry name" value="Type-B_Carboxylest/Lipase"/>
</dbReference>
<keyword evidence="2" id="KW-0378">Hydrolase</keyword>
<feature type="domain" description="Carboxylesterase type B" evidence="3">
    <location>
        <begin position="33"/>
        <end position="526"/>
    </location>
</feature>
<evidence type="ECO:0000256" key="2">
    <source>
        <dbReference type="ARBA" id="ARBA00022801"/>
    </source>
</evidence>
<evidence type="ECO:0000313" key="4">
    <source>
        <dbReference type="EMBL" id="SEN84749.1"/>
    </source>
</evidence>
<dbReference type="RefSeq" id="WP_092658936.1">
    <property type="nucleotide sequence ID" value="NZ_FOCX01000005.1"/>
</dbReference>
<dbReference type="OrthoDB" id="227185at2157"/>
<comment type="similarity">
    <text evidence="1">Belongs to the type-B carboxylesterase/lipase family.</text>
</comment>
<evidence type="ECO:0000313" key="5">
    <source>
        <dbReference type="Proteomes" id="UP000198775"/>
    </source>
</evidence>
<dbReference type="SUPFAM" id="SSF53474">
    <property type="entry name" value="alpha/beta-Hydrolases"/>
    <property type="match status" value="1"/>
</dbReference>